<evidence type="ECO:0000256" key="1">
    <source>
        <dbReference type="SAM" id="SignalP"/>
    </source>
</evidence>
<gene>
    <name evidence="2" type="ORF">EJ08DRAFT_646494</name>
</gene>
<feature type="chain" id="PRO_5040195901" evidence="1">
    <location>
        <begin position="22"/>
        <end position="103"/>
    </location>
</feature>
<evidence type="ECO:0000313" key="3">
    <source>
        <dbReference type="Proteomes" id="UP000800235"/>
    </source>
</evidence>
<name>A0A9P4NY32_9PEZI</name>
<dbReference type="AlphaFoldDB" id="A0A9P4NY32"/>
<organism evidence="2 3">
    <name type="scientific">Tothia fuscella</name>
    <dbReference type="NCBI Taxonomy" id="1048955"/>
    <lineage>
        <taxon>Eukaryota</taxon>
        <taxon>Fungi</taxon>
        <taxon>Dikarya</taxon>
        <taxon>Ascomycota</taxon>
        <taxon>Pezizomycotina</taxon>
        <taxon>Dothideomycetes</taxon>
        <taxon>Pleosporomycetidae</taxon>
        <taxon>Venturiales</taxon>
        <taxon>Cylindrosympodiaceae</taxon>
        <taxon>Tothia</taxon>
    </lineage>
</organism>
<protein>
    <submittedName>
        <fullName evidence="2">Uncharacterized protein</fullName>
    </submittedName>
</protein>
<keyword evidence="1" id="KW-0732">Signal</keyword>
<dbReference type="Proteomes" id="UP000800235">
    <property type="component" value="Unassembled WGS sequence"/>
</dbReference>
<dbReference type="EMBL" id="MU007016">
    <property type="protein sequence ID" value="KAF2434544.1"/>
    <property type="molecule type" value="Genomic_DNA"/>
</dbReference>
<dbReference type="OrthoDB" id="3910401at2759"/>
<feature type="signal peptide" evidence="1">
    <location>
        <begin position="1"/>
        <end position="21"/>
    </location>
</feature>
<reference evidence="2" key="1">
    <citation type="journal article" date="2020" name="Stud. Mycol.">
        <title>101 Dothideomycetes genomes: a test case for predicting lifestyles and emergence of pathogens.</title>
        <authorList>
            <person name="Haridas S."/>
            <person name="Albert R."/>
            <person name="Binder M."/>
            <person name="Bloem J."/>
            <person name="Labutti K."/>
            <person name="Salamov A."/>
            <person name="Andreopoulos B."/>
            <person name="Baker S."/>
            <person name="Barry K."/>
            <person name="Bills G."/>
            <person name="Bluhm B."/>
            <person name="Cannon C."/>
            <person name="Castanera R."/>
            <person name="Culley D."/>
            <person name="Daum C."/>
            <person name="Ezra D."/>
            <person name="Gonzalez J."/>
            <person name="Henrissat B."/>
            <person name="Kuo A."/>
            <person name="Liang C."/>
            <person name="Lipzen A."/>
            <person name="Lutzoni F."/>
            <person name="Magnuson J."/>
            <person name="Mondo S."/>
            <person name="Nolan M."/>
            <person name="Ohm R."/>
            <person name="Pangilinan J."/>
            <person name="Park H.-J."/>
            <person name="Ramirez L."/>
            <person name="Alfaro M."/>
            <person name="Sun H."/>
            <person name="Tritt A."/>
            <person name="Yoshinaga Y."/>
            <person name="Zwiers L.-H."/>
            <person name="Turgeon B."/>
            <person name="Goodwin S."/>
            <person name="Spatafora J."/>
            <person name="Crous P."/>
            <person name="Grigoriev I."/>
        </authorList>
    </citation>
    <scope>NUCLEOTIDE SEQUENCE</scope>
    <source>
        <strain evidence="2">CBS 130266</strain>
    </source>
</reference>
<comment type="caution">
    <text evidence="2">The sequence shown here is derived from an EMBL/GenBank/DDBJ whole genome shotgun (WGS) entry which is preliminary data.</text>
</comment>
<proteinExistence type="predicted"/>
<keyword evidence="3" id="KW-1185">Reference proteome</keyword>
<evidence type="ECO:0000313" key="2">
    <source>
        <dbReference type="EMBL" id="KAF2434544.1"/>
    </source>
</evidence>
<accession>A0A9P4NY32</accession>
<sequence length="103" mass="11032">MSPVLSTIITIAFAIPSLISATSVETWSGTSCNSGDHLYWSGHKGECITLGNVRSLRVNSIDQGCSLTYYSDNYCSDNRIGLGTGYCAGYADGGQVRSFSWDC</sequence>